<feature type="region of interest" description="Disordered" evidence="1">
    <location>
        <begin position="38"/>
        <end position="89"/>
    </location>
</feature>
<reference evidence="2" key="1">
    <citation type="submission" date="2014-09" db="EMBL/GenBank/DDBJ databases">
        <authorList>
            <person name="Magalhaes I.L.F."/>
            <person name="Oliveira U."/>
            <person name="Santos F.R."/>
            <person name="Vidigal T.H.D.A."/>
            <person name="Brescovit A.D."/>
            <person name="Santos A.J."/>
        </authorList>
    </citation>
    <scope>NUCLEOTIDE SEQUENCE</scope>
    <source>
        <tissue evidence="2">Shoot tissue taken approximately 20 cm above the soil surface</tissue>
    </source>
</reference>
<accession>A0A0A8XZB0</accession>
<feature type="compositionally biased region" description="Polar residues" evidence="1">
    <location>
        <begin position="38"/>
        <end position="50"/>
    </location>
</feature>
<protein>
    <submittedName>
        <fullName evidence="2">Uncharacterized protein</fullName>
    </submittedName>
</protein>
<evidence type="ECO:0000256" key="1">
    <source>
        <dbReference type="SAM" id="MobiDB-lite"/>
    </source>
</evidence>
<reference evidence="2" key="2">
    <citation type="journal article" date="2015" name="Data Brief">
        <title>Shoot transcriptome of the giant reed, Arundo donax.</title>
        <authorList>
            <person name="Barrero R.A."/>
            <person name="Guerrero F.D."/>
            <person name="Moolhuijzen P."/>
            <person name="Goolsby J.A."/>
            <person name="Tidwell J."/>
            <person name="Bellgard S.E."/>
            <person name="Bellgard M.I."/>
        </authorList>
    </citation>
    <scope>NUCLEOTIDE SEQUENCE</scope>
    <source>
        <tissue evidence="2">Shoot tissue taken approximately 20 cm above the soil surface</tissue>
    </source>
</reference>
<organism evidence="2">
    <name type="scientific">Arundo donax</name>
    <name type="common">Giant reed</name>
    <name type="synonym">Donax arundinaceus</name>
    <dbReference type="NCBI Taxonomy" id="35708"/>
    <lineage>
        <taxon>Eukaryota</taxon>
        <taxon>Viridiplantae</taxon>
        <taxon>Streptophyta</taxon>
        <taxon>Embryophyta</taxon>
        <taxon>Tracheophyta</taxon>
        <taxon>Spermatophyta</taxon>
        <taxon>Magnoliopsida</taxon>
        <taxon>Liliopsida</taxon>
        <taxon>Poales</taxon>
        <taxon>Poaceae</taxon>
        <taxon>PACMAD clade</taxon>
        <taxon>Arundinoideae</taxon>
        <taxon>Arundineae</taxon>
        <taxon>Arundo</taxon>
    </lineage>
</organism>
<sequence>MPRQRSTQATAPRSPPAVIVFPVSWYGMSPATAPGNGVSASLTGSSTASRCETHPSAARRWDRTWGSCSGGGRRRTRRRRRRGGRPPRR</sequence>
<feature type="compositionally biased region" description="Basic residues" evidence="1">
    <location>
        <begin position="72"/>
        <end position="89"/>
    </location>
</feature>
<proteinExistence type="predicted"/>
<evidence type="ECO:0000313" key="2">
    <source>
        <dbReference type="EMBL" id="JAD19186.1"/>
    </source>
</evidence>
<dbReference type="EMBL" id="GBRH01278709">
    <property type="protein sequence ID" value="JAD19186.1"/>
    <property type="molecule type" value="Transcribed_RNA"/>
</dbReference>
<name>A0A0A8XZB0_ARUDO</name>
<dbReference type="AlphaFoldDB" id="A0A0A8XZB0"/>